<dbReference type="STRING" id="215243.A0A0D2BZQ1"/>
<dbReference type="GO" id="GO:0001002">
    <property type="term" value="F:RNA polymerase III type 1 promoter sequence-specific DNA binding"/>
    <property type="evidence" value="ECO:0007669"/>
    <property type="project" value="TreeGrafter"/>
</dbReference>
<evidence type="ECO:0000256" key="5">
    <source>
        <dbReference type="SAM" id="MobiDB-lite"/>
    </source>
</evidence>
<keyword evidence="3" id="KW-0804">Transcription</keyword>
<keyword evidence="2" id="KW-0238">DNA-binding</keyword>
<evidence type="ECO:0000256" key="3">
    <source>
        <dbReference type="ARBA" id="ARBA00023163"/>
    </source>
</evidence>
<dbReference type="VEuPathDB" id="FungiDB:PV06_06419"/>
<dbReference type="InterPro" id="IPR040454">
    <property type="entry name" value="TF_IIIC_Tfc1/Sfc1"/>
</dbReference>
<dbReference type="Gene3D" id="3.30.200.160">
    <property type="entry name" value="TFIIIC, subcomplex tauA, subunit Sfc1, barrel domain"/>
    <property type="match status" value="1"/>
</dbReference>
<dbReference type="GO" id="GO:0000127">
    <property type="term" value="C:transcription factor TFIIIC complex"/>
    <property type="evidence" value="ECO:0007669"/>
    <property type="project" value="InterPro"/>
</dbReference>
<comment type="subcellular location">
    <subcellularLocation>
        <location evidence="1">Nucleus</location>
    </subcellularLocation>
</comment>
<dbReference type="InterPro" id="IPR041499">
    <property type="entry name" value="Tfc1/Sfc1_N"/>
</dbReference>
<evidence type="ECO:0000256" key="1">
    <source>
        <dbReference type="ARBA" id="ARBA00004123"/>
    </source>
</evidence>
<dbReference type="InterPro" id="IPR019136">
    <property type="entry name" value="TF_IIIC_su-5_HTH"/>
</dbReference>
<dbReference type="Proteomes" id="UP000053342">
    <property type="component" value="Unassembled WGS sequence"/>
</dbReference>
<dbReference type="Pfam" id="PF09734">
    <property type="entry name" value="Tau95"/>
    <property type="match status" value="1"/>
</dbReference>
<feature type="region of interest" description="Disordered" evidence="5">
    <location>
        <begin position="493"/>
        <end position="566"/>
    </location>
</feature>
<dbReference type="Pfam" id="PF17682">
    <property type="entry name" value="Tau95_N"/>
    <property type="match status" value="1"/>
</dbReference>
<evidence type="ECO:0000313" key="8">
    <source>
        <dbReference type="EMBL" id="KIW42917.1"/>
    </source>
</evidence>
<dbReference type="HOGENOM" id="CLU_016809_1_1_1"/>
<evidence type="ECO:0000256" key="4">
    <source>
        <dbReference type="ARBA" id="ARBA00023242"/>
    </source>
</evidence>
<evidence type="ECO:0000259" key="6">
    <source>
        <dbReference type="Pfam" id="PF09734"/>
    </source>
</evidence>
<feature type="domain" description="Transcription factor IIIC subunit Tfc1/Sfc1 triple barrel" evidence="7">
    <location>
        <begin position="23"/>
        <end position="153"/>
    </location>
</feature>
<evidence type="ECO:0000259" key="7">
    <source>
        <dbReference type="Pfam" id="PF17682"/>
    </source>
</evidence>
<dbReference type="PANTHER" id="PTHR13230">
    <property type="entry name" value="GENERAL TRANSCRIPTION FACTOR IIIC, POLYPEPTIDE 5"/>
    <property type="match status" value="1"/>
</dbReference>
<proteinExistence type="predicted"/>
<dbReference type="GeneID" id="27358493"/>
<evidence type="ECO:0008006" key="10">
    <source>
        <dbReference type="Google" id="ProtNLM"/>
    </source>
</evidence>
<dbReference type="GO" id="GO:0005634">
    <property type="term" value="C:nucleus"/>
    <property type="evidence" value="ECO:0007669"/>
    <property type="project" value="UniProtKB-SubCell"/>
</dbReference>
<dbReference type="PANTHER" id="PTHR13230:SF5">
    <property type="entry name" value="GENERAL TRANSCRIPTION FACTOR 3C POLYPEPTIDE 5"/>
    <property type="match status" value="1"/>
</dbReference>
<dbReference type="AlphaFoldDB" id="A0A0D2BZQ1"/>
<name>A0A0D2BZQ1_9EURO</name>
<dbReference type="RefSeq" id="XP_016263133.1">
    <property type="nucleotide sequence ID" value="XM_016407529.1"/>
</dbReference>
<organism evidence="8 9">
    <name type="scientific">Exophiala oligosperma</name>
    <dbReference type="NCBI Taxonomy" id="215243"/>
    <lineage>
        <taxon>Eukaryota</taxon>
        <taxon>Fungi</taxon>
        <taxon>Dikarya</taxon>
        <taxon>Ascomycota</taxon>
        <taxon>Pezizomycotina</taxon>
        <taxon>Eurotiomycetes</taxon>
        <taxon>Chaetothyriomycetidae</taxon>
        <taxon>Chaetothyriales</taxon>
        <taxon>Herpotrichiellaceae</taxon>
        <taxon>Exophiala</taxon>
    </lineage>
</organism>
<evidence type="ECO:0000256" key="2">
    <source>
        <dbReference type="ARBA" id="ARBA00023125"/>
    </source>
</evidence>
<accession>A0A0D2BZQ1</accession>
<keyword evidence="9" id="KW-1185">Reference proteome</keyword>
<reference evidence="8 9" key="1">
    <citation type="submission" date="2015-01" db="EMBL/GenBank/DDBJ databases">
        <title>The Genome Sequence of Exophiala oligosperma CBS72588.</title>
        <authorList>
            <consortium name="The Broad Institute Genomics Platform"/>
            <person name="Cuomo C."/>
            <person name="de Hoog S."/>
            <person name="Gorbushina A."/>
            <person name="Stielow B."/>
            <person name="Teixiera M."/>
            <person name="Abouelleil A."/>
            <person name="Chapman S.B."/>
            <person name="Priest M."/>
            <person name="Young S.K."/>
            <person name="Wortman J."/>
            <person name="Nusbaum C."/>
            <person name="Birren B."/>
        </authorList>
    </citation>
    <scope>NUCLEOTIDE SEQUENCE [LARGE SCALE GENOMIC DNA]</scope>
    <source>
        <strain evidence="8 9">CBS 72588</strain>
    </source>
</reference>
<gene>
    <name evidence="8" type="ORF">PV06_06419</name>
</gene>
<protein>
    <recommendedName>
        <fullName evidence="10">Transcription factor IIIC subunit 5 HTH domain-containing protein</fullName>
    </recommendedName>
</protein>
<keyword evidence="4" id="KW-0539">Nucleus</keyword>
<dbReference type="OrthoDB" id="5598268at2759"/>
<dbReference type="GO" id="GO:0006384">
    <property type="term" value="P:transcription initiation at RNA polymerase III promoter"/>
    <property type="evidence" value="ECO:0007669"/>
    <property type="project" value="InterPro"/>
</dbReference>
<sequence length="566" mass="64596">MSLLMMDSSSTRRYRVPSTPVLSLEHPCIVQNSQKAVQMVGGPSEIAQALNIDGEKTLGLRFQLDNPDSRTVISYNKKTDNLLLKLTLPKRTGRKRKRGSEDEFVEHSQEDNRKDVAYLLRSLHDNSKRYEAEVVGKISSTHIWRTMPDLVYSTRDSQFLREVQSKIMPQDYPLVKQWSLPESYGLQDTEIFPPAVLSTQTLSSNYTYRQNPAVKTVSDPATGKRSLFNTQAPQRLFTYQCQWNDEKYPDQPNPDCPPLQDFPDSHIQLYGLIQRLFDQRPIWTRRALINQFPDDAPVFAARYIISYVAYALRSGPWRDTFCKFGLDPRKDPSYRKYQTVMMQLLHSGEGFDRSWARSKDRSSHVFTGKPPYPTDGKLWQLCDLEDPDLKPLVDTPEINLRHECELRYFGWYSNGTMAKIRIALKAKSDALISHETLDPAAMRNFLTLPDYWEGMGMADSSDQIRTSMGFLGKDASKKELEWAAAYRSLCRTTAGSLPTSGGSGKGRLSKSKRKTTSSYLEAGQTPLSEEPDVPEGYEEPEDGDEEQDEADEEDEDEEPEGEDQEP</sequence>
<dbReference type="InterPro" id="IPR042536">
    <property type="entry name" value="TFIIIC_tauA_Sfc1"/>
</dbReference>
<dbReference type="EMBL" id="KN847336">
    <property type="protein sequence ID" value="KIW42917.1"/>
    <property type="molecule type" value="Genomic_DNA"/>
</dbReference>
<feature type="compositionally biased region" description="Acidic residues" evidence="5">
    <location>
        <begin position="529"/>
        <end position="566"/>
    </location>
</feature>
<evidence type="ECO:0000313" key="9">
    <source>
        <dbReference type="Proteomes" id="UP000053342"/>
    </source>
</evidence>
<feature type="domain" description="Transcription factor IIIC subunit 5 HTH" evidence="6">
    <location>
        <begin position="191"/>
        <end position="342"/>
    </location>
</feature>
<dbReference type="GO" id="GO:0001003">
    <property type="term" value="F:RNA polymerase III type 2 promoter sequence-specific DNA binding"/>
    <property type="evidence" value="ECO:0007669"/>
    <property type="project" value="TreeGrafter"/>
</dbReference>